<proteinExistence type="predicted"/>
<evidence type="ECO:0000313" key="3">
    <source>
        <dbReference type="Proteomes" id="UP000197025"/>
    </source>
</evidence>
<dbReference type="RefSeq" id="WP_200808085.1">
    <property type="nucleotide sequence ID" value="NZ_FYEK01000020.1"/>
</dbReference>
<dbReference type="InParanoid" id="A0A212QQZ6"/>
<sequence length="77" mass="9265">MPRIRCHYVDCVYLEAGMCTADEIELDPEMGCLTYTQAEEEEWEEEEVVPEEEEELELGDEEWEEIDLEEDEEDEEW</sequence>
<name>A0A212QQZ6_9CHLR</name>
<organism evidence="2 3">
    <name type="scientific">Thermoflexus hugenholtzii JAD2</name>
    <dbReference type="NCBI Taxonomy" id="877466"/>
    <lineage>
        <taxon>Bacteria</taxon>
        <taxon>Bacillati</taxon>
        <taxon>Chloroflexota</taxon>
        <taxon>Thermoflexia</taxon>
        <taxon>Thermoflexales</taxon>
        <taxon>Thermoflexaceae</taxon>
        <taxon>Thermoflexus</taxon>
    </lineage>
</organism>
<gene>
    <name evidence="2" type="ORF">SAMN02746019_00028030</name>
</gene>
<accession>A0A212QQZ6</accession>
<feature type="region of interest" description="Disordered" evidence="1">
    <location>
        <begin position="39"/>
        <end position="77"/>
    </location>
</feature>
<protein>
    <recommendedName>
        <fullName evidence="4">DUF1540 domain-containing protein</fullName>
    </recommendedName>
</protein>
<evidence type="ECO:0000313" key="2">
    <source>
        <dbReference type="EMBL" id="SNB61959.1"/>
    </source>
</evidence>
<dbReference type="AlphaFoldDB" id="A0A212QQZ6"/>
<dbReference type="EMBL" id="FYEK01000020">
    <property type="protein sequence ID" value="SNB61959.1"/>
    <property type="molecule type" value="Genomic_DNA"/>
</dbReference>
<evidence type="ECO:0008006" key="4">
    <source>
        <dbReference type="Google" id="ProtNLM"/>
    </source>
</evidence>
<evidence type="ECO:0000256" key="1">
    <source>
        <dbReference type="SAM" id="MobiDB-lite"/>
    </source>
</evidence>
<keyword evidence="3" id="KW-1185">Reference proteome</keyword>
<reference evidence="3" key="1">
    <citation type="submission" date="2017-06" db="EMBL/GenBank/DDBJ databases">
        <authorList>
            <person name="Varghese N."/>
            <person name="Submissions S."/>
        </authorList>
    </citation>
    <scope>NUCLEOTIDE SEQUENCE [LARGE SCALE GENOMIC DNA]</scope>
    <source>
        <strain evidence="3">JAD2</strain>
    </source>
</reference>
<dbReference type="Proteomes" id="UP000197025">
    <property type="component" value="Unassembled WGS sequence"/>
</dbReference>